<dbReference type="GO" id="GO:0016491">
    <property type="term" value="F:oxidoreductase activity"/>
    <property type="evidence" value="ECO:0007669"/>
    <property type="project" value="UniProtKB-KW"/>
</dbReference>
<evidence type="ECO:0000256" key="1">
    <source>
        <dbReference type="ARBA" id="ARBA00001974"/>
    </source>
</evidence>
<evidence type="ECO:0000313" key="12">
    <source>
        <dbReference type="Proteomes" id="UP000189462"/>
    </source>
</evidence>
<reference evidence="11 12" key="1">
    <citation type="submission" date="2017-02" db="EMBL/GenBank/DDBJ databases">
        <title>Genomic diversity within the haloalkaliphilic genus Thioalkalivibrio.</title>
        <authorList>
            <person name="Ahn A.-C."/>
            <person name="Meier-Kolthoff J."/>
            <person name="Overmars L."/>
            <person name="Richter M."/>
            <person name="Woyke T."/>
            <person name="Sorokin D.Y."/>
            <person name="Muyzer G."/>
        </authorList>
    </citation>
    <scope>NUCLEOTIDE SEQUENCE [LARGE SCALE GENOMIC DNA]</scope>
    <source>
        <strain evidence="11 12">ALJD</strain>
    </source>
</reference>
<dbReference type="Gene3D" id="3.30.390.120">
    <property type="match status" value="1"/>
</dbReference>
<evidence type="ECO:0000313" key="11">
    <source>
        <dbReference type="EMBL" id="OOG22007.1"/>
    </source>
</evidence>
<comment type="cofactor">
    <cofactor evidence="1">
        <name>FAD</name>
        <dbReference type="ChEBI" id="CHEBI:57692"/>
    </cofactor>
</comment>
<evidence type="ECO:0000256" key="4">
    <source>
        <dbReference type="ARBA" id="ARBA00022490"/>
    </source>
</evidence>
<dbReference type="Gene3D" id="3.50.50.60">
    <property type="entry name" value="FAD/NAD(P)-binding domain"/>
    <property type="match status" value="2"/>
</dbReference>
<comment type="similarity">
    <text evidence="3">Belongs to the FAD-dependent oxidoreductase family.</text>
</comment>
<dbReference type="AlphaFoldDB" id="A0A1V3NA77"/>
<dbReference type="InterPro" id="IPR041364">
    <property type="entry name" value="Rbx-bd"/>
</dbReference>
<dbReference type="PANTHER" id="PTHR43429:SF3">
    <property type="entry name" value="NITRITE REDUCTASE [NAD(P)H]"/>
    <property type="match status" value="1"/>
</dbReference>
<dbReference type="GO" id="GO:0005737">
    <property type="term" value="C:cytoplasm"/>
    <property type="evidence" value="ECO:0007669"/>
    <property type="project" value="UniProtKB-SubCell"/>
</dbReference>
<dbReference type="PANTHER" id="PTHR43429">
    <property type="entry name" value="PYRIDINE NUCLEOTIDE-DISULFIDE OXIDOREDUCTASE DOMAIN-CONTAINING"/>
    <property type="match status" value="1"/>
</dbReference>
<feature type="domain" description="Rubredoxin binding" evidence="10">
    <location>
        <begin position="307"/>
        <end position="377"/>
    </location>
</feature>
<dbReference type="SUPFAM" id="SSF51905">
    <property type="entry name" value="FAD/NAD(P)-binding domain"/>
    <property type="match status" value="1"/>
</dbReference>
<keyword evidence="7" id="KW-0560">Oxidoreductase</keyword>
<protein>
    <submittedName>
        <fullName evidence="11">FAD-dependent oxidoreductase</fullName>
    </submittedName>
</protein>
<keyword evidence="12" id="KW-1185">Reference proteome</keyword>
<dbReference type="Pfam" id="PF07992">
    <property type="entry name" value="Pyr_redox_2"/>
    <property type="match status" value="1"/>
</dbReference>
<accession>A0A1V3NA77</accession>
<keyword evidence="8" id="KW-0520">NAD</keyword>
<dbReference type="STRING" id="108003.B1C78_15590"/>
<dbReference type="Proteomes" id="UP000189462">
    <property type="component" value="Unassembled WGS sequence"/>
</dbReference>
<proteinExistence type="inferred from homology"/>
<dbReference type="Pfam" id="PF18113">
    <property type="entry name" value="Rbx_binding"/>
    <property type="match status" value="1"/>
</dbReference>
<keyword evidence="5" id="KW-0285">Flavoprotein</keyword>
<dbReference type="PRINTS" id="PR00411">
    <property type="entry name" value="PNDRDTASEI"/>
</dbReference>
<dbReference type="PRINTS" id="PR00368">
    <property type="entry name" value="FADPNR"/>
</dbReference>
<evidence type="ECO:0000259" key="10">
    <source>
        <dbReference type="Pfam" id="PF18113"/>
    </source>
</evidence>
<organism evidence="11 12">
    <name type="scientific">Thioalkalivibrio denitrificans</name>
    <dbReference type="NCBI Taxonomy" id="108003"/>
    <lineage>
        <taxon>Bacteria</taxon>
        <taxon>Pseudomonadati</taxon>
        <taxon>Pseudomonadota</taxon>
        <taxon>Gammaproteobacteria</taxon>
        <taxon>Chromatiales</taxon>
        <taxon>Ectothiorhodospiraceae</taxon>
        <taxon>Thioalkalivibrio</taxon>
    </lineage>
</organism>
<comment type="subcellular location">
    <subcellularLocation>
        <location evidence="2">Cytoplasm</location>
    </subcellularLocation>
</comment>
<evidence type="ECO:0000259" key="9">
    <source>
        <dbReference type="Pfam" id="PF07992"/>
    </source>
</evidence>
<dbReference type="RefSeq" id="WP_077280079.1">
    <property type="nucleotide sequence ID" value="NZ_MVBK01000112.1"/>
</dbReference>
<comment type="caution">
    <text evidence="11">The sequence shown here is derived from an EMBL/GenBank/DDBJ whole genome shotgun (WGS) entry which is preliminary data.</text>
</comment>
<evidence type="ECO:0000256" key="7">
    <source>
        <dbReference type="ARBA" id="ARBA00023002"/>
    </source>
</evidence>
<evidence type="ECO:0000256" key="3">
    <source>
        <dbReference type="ARBA" id="ARBA00006442"/>
    </source>
</evidence>
<evidence type="ECO:0000256" key="5">
    <source>
        <dbReference type="ARBA" id="ARBA00022630"/>
    </source>
</evidence>
<keyword evidence="6" id="KW-0274">FAD</keyword>
<dbReference type="InterPro" id="IPR036188">
    <property type="entry name" value="FAD/NAD-bd_sf"/>
</dbReference>
<gene>
    <name evidence="11" type="ORF">B1C78_15590</name>
</gene>
<keyword evidence="4" id="KW-0963">Cytoplasm</keyword>
<feature type="domain" description="FAD/NAD(P)-binding" evidence="9">
    <location>
        <begin position="4"/>
        <end position="285"/>
    </location>
</feature>
<evidence type="ECO:0000256" key="2">
    <source>
        <dbReference type="ARBA" id="ARBA00004496"/>
    </source>
</evidence>
<dbReference type="OrthoDB" id="9808980at2"/>
<sequence length="381" mass="40533">MSGVVIIGTGLAGYTVAREFRKLDQETRLTLVTADDGAFYSKPMLSNAFAANKDADALINQPAEIMAQQLDARIVTHRRVVAIDTTVRTVVLDDGETLPYDRLVLAVGADPIRLSYAGDGVDAVRSVNNRLDYARFREAIEGVDRVAIIGPGLIGCEFANDLRGSGREVHVIGPDNWPLGRLVPEAAGNALRRGLEEAGIRFHLETVVERIDRDGSGFRLTLANGETLEAGAVLSAVGLRPDVRLAREAGLETDRGVVVDRTLAASVPGVYALGDCAQVAGLVLPFVMPIMHAARALAKTLAGDPAEVRYPAMPVVVKTPAHPVVVSPPVPGAPGEWQAEPVGDGVRALYRDGERLHGFVLTGEEAVKEKQALAKQVPAVL</sequence>
<dbReference type="EMBL" id="MVBK01000112">
    <property type="protein sequence ID" value="OOG22007.1"/>
    <property type="molecule type" value="Genomic_DNA"/>
</dbReference>
<evidence type="ECO:0000256" key="8">
    <source>
        <dbReference type="ARBA" id="ARBA00023027"/>
    </source>
</evidence>
<evidence type="ECO:0000256" key="6">
    <source>
        <dbReference type="ARBA" id="ARBA00022827"/>
    </source>
</evidence>
<dbReference type="InterPro" id="IPR050260">
    <property type="entry name" value="FAD-bd_OxRdtase"/>
</dbReference>
<dbReference type="InterPro" id="IPR023753">
    <property type="entry name" value="FAD/NAD-binding_dom"/>
</dbReference>
<name>A0A1V3NA77_9GAMM</name>